<dbReference type="KEGG" id="ssyi:EKG83_14615"/>
<dbReference type="AlphaFoldDB" id="A0A5Q0GXC1"/>
<evidence type="ECO:0000313" key="3">
    <source>
        <dbReference type="Proteomes" id="UP000325787"/>
    </source>
</evidence>
<dbReference type="EMBL" id="CP034550">
    <property type="protein sequence ID" value="QFZ18533.1"/>
    <property type="molecule type" value="Genomic_DNA"/>
</dbReference>
<gene>
    <name evidence="2" type="ORF">EKG83_14615</name>
</gene>
<feature type="region of interest" description="Disordered" evidence="1">
    <location>
        <begin position="370"/>
        <end position="403"/>
    </location>
</feature>
<keyword evidence="3" id="KW-1185">Reference proteome</keyword>
<feature type="compositionally biased region" description="Basic and acidic residues" evidence="1">
    <location>
        <begin position="392"/>
        <end position="403"/>
    </location>
</feature>
<reference evidence="3" key="1">
    <citation type="journal article" date="2021" name="Curr. Microbiol.">
        <title>Complete genome of nocamycin-producing strain Saccharothrix syringae NRRL B-16468 reveals the biosynthetic potential for secondary metabolites.</title>
        <authorList>
            <person name="Mo X."/>
            <person name="Yang S."/>
        </authorList>
    </citation>
    <scope>NUCLEOTIDE SEQUENCE [LARGE SCALE GENOMIC DNA]</scope>
    <source>
        <strain evidence="3">ATCC 51364 / DSM 43886 / JCM 6844 / KCTC 9398 / NBRC 14523 / NRRL B-16468 / INA 2240</strain>
    </source>
</reference>
<organism evidence="2 3">
    <name type="scientific">Saccharothrix syringae</name>
    <name type="common">Nocardiopsis syringae</name>
    <dbReference type="NCBI Taxonomy" id="103733"/>
    <lineage>
        <taxon>Bacteria</taxon>
        <taxon>Bacillati</taxon>
        <taxon>Actinomycetota</taxon>
        <taxon>Actinomycetes</taxon>
        <taxon>Pseudonocardiales</taxon>
        <taxon>Pseudonocardiaceae</taxon>
        <taxon>Saccharothrix</taxon>
    </lineage>
</organism>
<protein>
    <submittedName>
        <fullName evidence="2">Uncharacterized protein</fullName>
    </submittedName>
</protein>
<evidence type="ECO:0000256" key="1">
    <source>
        <dbReference type="SAM" id="MobiDB-lite"/>
    </source>
</evidence>
<evidence type="ECO:0000313" key="2">
    <source>
        <dbReference type="EMBL" id="QFZ18533.1"/>
    </source>
</evidence>
<name>A0A5Q0GXC1_SACSY</name>
<sequence length="403" mass="43612">MSTTPTPDTGRVKKLFEENDARRTLEHAAWLADAFAHLTSTQSADRVASLLEKIASDSAADPRHRLAAVRATDHDRTEHRLIVDLLSTIITDPAVPPSGREAAAAALAVFDPVASAAARGAAILEGADRTSNVPPTWFLSALVPQDDDTADAYRRKAEAALDQARAELTAALLKQPSRHAADDWAPATETDTTAMTALVDLLVDFELSSLGTPLARTARRRTPPATVGRILARSQGKTDTADTDRPTSRLADDLALVAELKHLARGRGLQDPHRQVGPMLSRLAGLRPGDNTASDTRKLAHLLTSVLDHLPHNLATTFATIVNLRTDLGHETMPQRIDLLAKLSGVNRRLILRRWDRAARLAAELLLPYPQTTLPDKPDTEPAAARPRPPRRANETRRSGTTG</sequence>
<dbReference type="RefSeq" id="WP_033435343.1">
    <property type="nucleotide sequence ID" value="NZ_CP034550.1"/>
</dbReference>
<proteinExistence type="predicted"/>
<dbReference type="Proteomes" id="UP000325787">
    <property type="component" value="Chromosome"/>
</dbReference>
<accession>A0A5Q0GXC1</accession>
<feature type="region of interest" description="Disordered" evidence="1">
    <location>
        <begin position="217"/>
        <end position="247"/>
    </location>
</feature>